<feature type="region of interest" description="Disordered" evidence="1">
    <location>
        <begin position="74"/>
        <end position="98"/>
    </location>
</feature>
<feature type="non-terminal residue" evidence="2">
    <location>
        <position position="243"/>
    </location>
</feature>
<sequence>MTVSNKSFDIILALCESCDMCSPISPLSLFSVAQRMKMKSLHEDRIVRERMIKEHQAKIFAHKKSMELYQKRLERSAEEKRRKKMEKRRRKGLKTKDIGDVSYTASPSDLTLSAQSFRSIDSSMVKSSSVPNAMKLTKKSADKHIQSMKVEMETVSPSIQHKKDDIPIEYADKDQLDVHLTTSLPSAMIPPSDVRDVKYSSGNISIIERIHLLLRKDGTSSMCEVSGNVLLPSGMSVRLNVSE</sequence>
<name>A0ABQ5KFS1_9EUKA</name>
<protein>
    <submittedName>
        <fullName evidence="2">Uncharacterized protein</fullName>
    </submittedName>
</protein>
<evidence type="ECO:0000313" key="3">
    <source>
        <dbReference type="Proteomes" id="UP001057375"/>
    </source>
</evidence>
<keyword evidence="3" id="KW-1185">Reference proteome</keyword>
<accession>A0ABQ5KFS1</accession>
<gene>
    <name evidence="2" type="ORF">ADUPG1_014166</name>
</gene>
<dbReference type="Proteomes" id="UP001057375">
    <property type="component" value="Unassembled WGS sequence"/>
</dbReference>
<feature type="compositionally biased region" description="Basic residues" evidence="1">
    <location>
        <begin position="81"/>
        <end position="93"/>
    </location>
</feature>
<proteinExistence type="predicted"/>
<comment type="caution">
    <text evidence="2">The sequence shown here is derived from an EMBL/GenBank/DDBJ whole genome shotgun (WGS) entry which is preliminary data.</text>
</comment>
<reference evidence="2" key="1">
    <citation type="submission" date="2022-03" db="EMBL/GenBank/DDBJ databases">
        <title>Draft genome sequence of Aduncisulcus paluster, a free-living microaerophilic Fornicata.</title>
        <authorList>
            <person name="Yuyama I."/>
            <person name="Kume K."/>
            <person name="Tamura T."/>
            <person name="Inagaki Y."/>
            <person name="Hashimoto T."/>
        </authorList>
    </citation>
    <scope>NUCLEOTIDE SEQUENCE</scope>
    <source>
        <strain evidence="2">NY0171</strain>
    </source>
</reference>
<dbReference type="EMBL" id="BQXS01013848">
    <property type="protein sequence ID" value="GKT29731.1"/>
    <property type="molecule type" value="Genomic_DNA"/>
</dbReference>
<evidence type="ECO:0000313" key="2">
    <source>
        <dbReference type="EMBL" id="GKT29731.1"/>
    </source>
</evidence>
<organism evidence="2 3">
    <name type="scientific">Aduncisulcus paluster</name>
    <dbReference type="NCBI Taxonomy" id="2918883"/>
    <lineage>
        <taxon>Eukaryota</taxon>
        <taxon>Metamonada</taxon>
        <taxon>Carpediemonas-like organisms</taxon>
        <taxon>Aduncisulcus</taxon>
    </lineage>
</organism>
<evidence type="ECO:0000256" key="1">
    <source>
        <dbReference type="SAM" id="MobiDB-lite"/>
    </source>
</evidence>